<evidence type="ECO:0000256" key="1">
    <source>
        <dbReference type="ARBA" id="ARBA00004229"/>
    </source>
</evidence>
<dbReference type="PANTHER" id="PTHR33926:SF4">
    <property type="entry name" value="PROTEIN TIC 22, CHLOROPLASTIC"/>
    <property type="match status" value="1"/>
</dbReference>
<dbReference type="Pfam" id="PF04278">
    <property type="entry name" value="Tic22"/>
    <property type="match status" value="1"/>
</dbReference>
<keyword evidence="4" id="KW-0732">Signal</keyword>
<dbReference type="Gene3D" id="3.40.1350.100">
    <property type="match status" value="2"/>
</dbReference>
<evidence type="ECO:0000313" key="6">
    <source>
        <dbReference type="Proteomes" id="UP000751190"/>
    </source>
</evidence>
<dbReference type="Proteomes" id="UP000751190">
    <property type="component" value="Unassembled WGS sequence"/>
</dbReference>
<dbReference type="InterPro" id="IPR007378">
    <property type="entry name" value="Tic22-like"/>
</dbReference>
<dbReference type="GO" id="GO:0015031">
    <property type="term" value="P:protein transport"/>
    <property type="evidence" value="ECO:0007669"/>
    <property type="project" value="InterPro"/>
</dbReference>
<protein>
    <submittedName>
        <fullName evidence="5">Uncharacterized protein</fullName>
    </submittedName>
</protein>
<evidence type="ECO:0000256" key="2">
    <source>
        <dbReference type="ARBA" id="ARBA00022528"/>
    </source>
</evidence>
<reference evidence="5" key="1">
    <citation type="submission" date="2021-05" db="EMBL/GenBank/DDBJ databases">
        <title>The genome of the haptophyte Pavlova lutheri (Diacronema luteri, Pavlovales) - a model for lipid biosynthesis in eukaryotic algae.</title>
        <authorList>
            <person name="Hulatt C.J."/>
            <person name="Posewitz M.C."/>
        </authorList>
    </citation>
    <scope>NUCLEOTIDE SEQUENCE</scope>
    <source>
        <strain evidence="5">NIVA-4/92</strain>
    </source>
</reference>
<name>A0A8J5XF27_DIALT</name>
<dbReference type="AlphaFoldDB" id="A0A8J5XF27"/>
<dbReference type="GO" id="GO:0009507">
    <property type="term" value="C:chloroplast"/>
    <property type="evidence" value="ECO:0007669"/>
    <property type="project" value="UniProtKB-SubCell"/>
</dbReference>
<keyword evidence="2" id="KW-0150">Chloroplast</keyword>
<keyword evidence="6" id="KW-1185">Reference proteome</keyword>
<dbReference type="OrthoDB" id="196308at2759"/>
<feature type="chain" id="PRO_5035183288" evidence="4">
    <location>
        <begin position="23"/>
        <end position="248"/>
    </location>
</feature>
<evidence type="ECO:0000256" key="4">
    <source>
        <dbReference type="SAM" id="SignalP"/>
    </source>
</evidence>
<feature type="signal peptide" evidence="4">
    <location>
        <begin position="1"/>
        <end position="22"/>
    </location>
</feature>
<comment type="caution">
    <text evidence="5">The sequence shown here is derived from an EMBL/GenBank/DDBJ whole genome shotgun (WGS) entry which is preliminary data.</text>
</comment>
<comment type="subcellular location">
    <subcellularLocation>
        <location evidence="1">Plastid</location>
        <location evidence="1">Chloroplast</location>
    </subcellularLocation>
</comment>
<evidence type="ECO:0000256" key="3">
    <source>
        <dbReference type="ARBA" id="ARBA00022640"/>
    </source>
</evidence>
<keyword evidence="3" id="KW-0934">Plastid</keyword>
<dbReference type="PANTHER" id="PTHR33926">
    <property type="entry name" value="PROTEIN TIC 22, CHLOROPLASTIC"/>
    <property type="match status" value="1"/>
</dbReference>
<dbReference type="OMA" id="YHERSID"/>
<dbReference type="EMBL" id="JAGTXO010000019">
    <property type="protein sequence ID" value="KAG8462793.1"/>
    <property type="molecule type" value="Genomic_DNA"/>
</dbReference>
<sequence>MPRVVALRLAVAAAACALLVRGDLMVKQHSTPKSLLSKVPVFLLTNEGGQPYLTQGKDGDQLGQMFLFLRDAQNALEVLKNMPGASDARMWKTDLHRAMRMAQRNAKSGLVNSEGREMRMLMRLHPHDRQRTNARVVFLRQGQLFRKPPEVPVFYAEGLVAEKRCGAVVPLFFAKEELDRVWSRMALRSGGAMPPAPKVTVTSLGEVLQTVDKDPSVRVDFYVNDNTLDWIKAQRPAGKARIFRPRRF</sequence>
<accession>A0A8J5XF27</accession>
<gene>
    <name evidence="5" type="ORF">KFE25_004769</name>
</gene>
<proteinExistence type="predicted"/>
<organism evidence="5 6">
    <name type="scientific">Diacronema lutheri</name>
    <name type="common">Unicellular marine alga</name>
    <name type="synonym">Monochrysis lutheri</name>
    <dbReference type="NCBI Taxonomy" id="2081491"/>
    <lineage>
        <taxon>Eukaryota</taxon>
        <taxon>Haptista</taxon>
        <taxon>Haptophyta</taxon>
        <taxon>Pavlovophyceae</taxon>
        <taxon>Pavlovales</taxon>
        <taxon>Pavlovaceae</taxon>
        <taxon>Diacronema</taxon>
    </lineage>
</organism>
<evidence type="ECO:0000313" key="5">
    <source>
        <dbReference type="EMBL" id="KAG8462793.1"/>
    </source>
</evidence>